<name>A0ABZ3BDB7_BURPY</name>
<dbReference type="Proteomes" id="UP001484179">
    <property type="component" value="Chromosome 1"/>
</dbReference>
<organism evidence="1 2">
    <name type="scientific">Burkholderia pyrrocinia</name>
    <name type="common">Pseudomonas pyrrocinia</name>
    <dbReference type="NCBI Taxonomy" id="60550"/>
    <lineage>
        <taxon>Bacteria</taxon>
        <taxon>Pseudomonadati</taxon>
        <taxon>Pseudomonadota</taxon>
        <taxon>Betaproteobacteria</taxon>
        <taxon>Burkholderiales</taxon>
        <taxon>Burkholderiaceae</taxon>
        <taxon>Burkholderia</taxon>
        <taxon>Burkholderia cepacia complex</taxon>
    </lineage>
</organism>
<dbReference type="RefSeq" id="WP_342307447.1">
    <property type="nucleotide sequence ID" value="NZ_CP150849.1"/>
</dbReference>
<gene>
    <name evidence="1" type="ORF">WN985_12660</name>
</gene>
<accession>A0ABZ3BDB7</accession>
<dbReference type="Pfam" id="PF19924">
    <property type="entry name" value="DUF6387"/>
    <property type="match status" value="1"/>
</dbReference>
<dbReference type="InterPro" id="IPR045664">
    <property type="entry name" value="DUF6387"/>
</dbReference>
<reference evidence="1 2" key="1">
    <citation type="submission" date="2024-04" db="EMBL/GenBank/DDBJ databases">
        <title>Biological Control Activity of Plant Growth Promoting Rhizobacteria Burkholderia pyrrocinia BX1 against Tobacco black shank Introduction Tobacco black shank (TBS) caused by the oomycete Phytophthora. nicotianae (P. nicotianae) has become a destructive soil.</title>
        <authorList>
            <person name="Liu X."/>
            <person name="Shu C."/>
        </authorList>
    </citation>
    <scope>NUCLEOTIDE SEQUENCE [LARGE SCALE GENOMIC DNA]</scope>
    <source>
        <strain evidence="1 2">BX1</strain>
    </source>
</reference>
<keyword evidence="2" id="KW-1185">Reference proteome</keyword>
<evidence type="ECO:0000313" key="2">
    <source>
        <dbReference type="Proteomes" id="UP001484179"/>
    </source>
</evidence>
<dbReference type="EMBL" id="CP150849">
    <property type="protein sequence ID" value="WZW53223.1"/>
    <property type="molecule type" value="Genomic_DNA"/>
</dbReference>
<protein>
    <submittedName>
        <fullName evidence="1">DUF6387 family protein</fullName>
    </submittedName>
</protein>
<proteinExistence type="predicted"/>
<sequence>MKVKRAQYSDLPSGLDVEKYDVCFQWKLGDWVANIFHRLIRQSSIDDNLSDSAYIAMMQEATDEVFDSPELNYGHSEEGAIDADPSSPPAVGQRVRDMSVLDVLRLRDYFDDAVFSKYTTAYSHAVEAIDVFTGRENPDASDSAFEAATLVSDTPEWVMTKECLGEDFRFSPFAVASVDLEAPDDELVEHFLAWVASARANRGIEPLARSFTKADLQLWSEMRVLTYIDLTLWAKARNLRISATVMGRALFPSEFDVGLEDRVRKVVAREATRLMSMTTLRLMQSQHIKAEQKNQKVTPDS</sequence>
<evidence type="ECO:0000313" key="1">
    <source>
        <dbReference type="EMBL" id="WZW53223.1"/>
    </source>
</evidence>